<dbReference type="GeneID" id="78456409"/>
<accession>A0AAX2JCH1</accession>
<proteinExistence type="predicted"/>
<dbReference type="Proteomes" id="UP000249008">
    <property type="component" value="Chromosome 1"/>
</dbReference>
<feature type="transmembrane region" description="Helical" evidence="1">
    <location>
        <begin position="6"/>
        <end position="22"/>
    </location>
</feature>
<dbReference type="EMBL" id="LS483487">
    <property type="protein sequence ID" value="SQJ04769.1"/>
    <property type="molecule type" value="Genomic_DNA"/>
</dbReference>
<evidence type="ECO:0000313" key="2">
    <source>
        <dbReference type="EMBL" id="SQJ04769.1"/>
    </source>
</evidence>
<gene>
    <name evidence="2" type="ORF">NCTC12112_01897</name>
</gene>
<organism evidence="2 3">
    <name type="scientific">Fusobacterium ulcerans</name>
    <dbReference type="NCBI Taxonomy" id="861"/>
    <lineage>
        <taxon>Bacteria</taxon>
        <taxon>Fusobacteriati</taxon>
        <taxon>Fusobacteriota</taxon>
        <taxon>Fusobacteriia</taxon>
        <taxon>Fusobacteriales</taxon>
        <taxon>Fusobacteriaceae</taxon>
        <taxon>Fusobacterium</taxon>
    </lineage>
</organism>
<keyword evidence="1" id="KW-0812">Transmembrane</keyword>
<dbReference type="RefSeq" id="WP_005982160.1">
    <property type="nucleotide sequence ID" value="NZ_CABKNW010000005.1"/>
</dbReference>
<protein>
    <recommendedName>
        <fullName evidence="4">LPXTG cell wall anchor domain-containing protein</fullName>
    </recommendedName>
</protein>
<keyword evidence="1" id="KW-0472">Membrane</keyword>
<keyword evidence="1" id="KW-1133">Transmembrane helix</keyword>
<evidence type="ECO:0000256" key="1">
    <source>
        <dbReference type="SAM" id="Phobius"/>
    </source>
</evidence>
<evidence type="ECO:0000313" key="3">
    <source>
        <dbReference type="Proteomes" id="UP000249008"/>
    </source>
</evidence>
<dbReference type="AlphaFoldDB" id="A0AAX2JCH1"/>
<reference evidence="2 3" key="1">
    <citation type="submission" date="2018-06" db="EMBL/GenBank/DDBJ databases">
        <authorList>
            <consortium name="Pathogen Informatics"/>
            <person name="Doyle S."/>
        </authorList>
    </citation>
    <scope>NUCLEOTIDE SEQUENCE [LARGE SCALE GENOMIC DNA]</scope>
    <source>
        <strain evidence="2 3">NCTC12112</strain>
    </source>
</reference>
<name>A0AAX2JCH1_9FUSO</name>
<evidence type="ECO:0008006" key="4">
    <source>
        <dbReference type="Google" id="ProtNLM"/>
    </source>
</evidence>
<sequence>MTIAGYWFLGLIIGVCGTYLYFRRKEKKYNSAVNNNRPATQQPKVKKR</sequence>